<dbReference type="InterPro" id="IPR001173">
    <property type="entry name" value="Glyco_trans_2-like"/>
</dbReference>
<organism evidence="4 5">
    <name type="scientific">Candidatus Eubacterium faecale</name>
    <dbReference type="NCBI Taxonomy" id="2838568"/>
    <lineage>
        <taxon>Bacteria</taxon>
        <taxon>Bacillati</taxon>
        <taxon>Bacillota</taxon>
        <taxon>Clostridia</taxon>
        <taxon>Eubacteriales</taxon>
        <taxon>Eubacteriaceae</taxon>
        <taxon>Eubacterium</taxon>
    </lineage>
</organism>
<reference evidence="4" key="1">
    <citation type="journal article" date="2021" name="PeerJ">
        <title>Extensive microbial diversity within the chicken gut microbiome revealed by metagenomics and culture.</title>
        <authorList>
            <person name="Gilroy R."/>
            <person name="Ravi A."/>
            <person name="Getino M."/>
            <person name="Pursley I."/>
            <person name="Horton D.L."/>
            <person name="Alikhan N.F."/>
            <person name="Baker D."/>
            <person name="Gharbi K."/>
            <person name="Hall N."/>
            <person name="Watson M."/>
            <person name="Adriaenssens E.M."/>
            <person name="Foster-Nyarko E."/>
            <person name="Jarju S."/>
            <person name="Secka A."/>
            <person name="Antonio M."/>
            <person name="Oren A."/>
            <person name="Chaudhuri R.R."/>
            <person name="La Ragione R."/>
            <person name="Hildebrand F."/>
            <person name="Pallen M.J."/>
        </authorList>
    </citation>
    <scope>NUCLEOTIDE SEQUENCE</scope>
    <source>
        <strain evidence="4">CHK188-16595</strain>
    </source>
</reference>
<dbReference type="Gene3D" id="3.90.550.10">
    <property type="entry name" value="Spore Coat Polysaccharide Biosynthesis Protein SpsA, Chain A"/>
    <property type="match status" value="1"/>
</dbReference>
<dbReference type="InterPro" id="IPR029044">
    <property type="entry name" value="Nucleotide-diphossugar_trans"/>
</dbReference>
<evidence type="ECO:0000256" key="2">
    <source>
        <dbReference type="ARBA" id="ARBA00022679"/>
    </source>
</evidence>
<evidence type="ECO:0000313" key="5">
    <source>
        <dbReference type="Proteomes" id="UP000823877"/>
    </source>
</evidence>
<sequence length="376" mass="43752">MEEIKVSVIIPVYNAQKHLEQCLQSVTHQTLREIEIICVDDGSTDSSPQILADFAAKDRRVILKHQQNQYAGAARNNGMETARGKYLAFWDADDYFEKNALALLYAKCEKEKADMCLCAAYSVDEKSGRRAVDETFLKRRFLPNKSVFSIETDPEYIFNMASNTPWQRLLRADFVRQHGLRFQNLRHANDTYFSLMATYFAKRITYTEKPLVNYRTNNSESVTGRSSAAPLCAYEAYAAAYEEIEKHGISEKARRSLDSKLLSGLLRELMMQTDHDAMQTVYSKIQTEGIARFGLDRHTDPDYYYFKSDFEDLMFLKAHTLCEFLMYKYKKERETRLFYKNKAERSPMIRLARRAARLLPANSSLYDKGKRLLRFK</sequence>
<dbReference type="GO" id="GO:0016757">
    <property type="term" value="F:glycosyltransferase activity"/>
    <property type="evidence" value="ECO:0007669"/>
    <property type="project" value="UniProtKB-KW"/>
</dbReference>
<comment type="caution">
    <text evidence="4">The sequence shown here is derived from an EMBL/GenBank/DDBJ whole genome shotgun (WGS) entry which is preliminary data.</text>
</comment>
<dbReference type="EC" id="2.4.-.-" evidence="4"/>
<evidence type="ECO:0000313" key="4">
    <source>
        <dbReference type="EMBL" id="HJB74730.1"/>
    </source>
</evidence>
<dbReference type="EMBL" id="DWXN01000008">
    <property type="protein sequence ID" value="HJB74730.1"/>
    <property type="molecule type" value="Genomic_DNA"/>
</dbReference>
<accession>A0A9D2S9R4</accession>
<reference evidence="4" key="2">
    <citation type="submission" date="2021-04" db="EMBL/GenBank/DDBJ databases">
        <authorList>
            <person name="Gilroy R."/>
        </authorList>
    </citation>
    <scope>NUCLEOTIDE SEQUENCE</scope>
    <source>
        <strain evidence="4">CHK188-16595</strain>
    </source>
</reference>
<evidence type="ECO:0000256" key="1">
    <source>
        <dbReference type="ARBA" id="ARBA00022676"/>
    </source>
</evidence>
<gene>
    <name evidence="4" type="ORF">IAA37_03545</name>
</gene>
<dbReference type="AlphaFoldDB" id="A0A9D2S9R4"/>
<dbReference type="SUPFAM" id="SSF53448">
    <property type="entry name" value="Nucleotide-diphospho-sugar transferases"/>
    <property type="match status" value="1"/>
</dbReference>
<dbReference type="CDD" id="cd00761">
    <property type="entry name" value="Glyco_tranf_GTA_type"/>
    <property type="match status" value="1"/>
</dbReference>
<protein>
    <submittedName>
        <fullName evidence="4">Glycosyltransferase</fullName>
        <ecNumber evidence="4">2.4.-.-</ecNumber>
    </submittedName>
</protein>
<name>A0A9D2S9R4_9FIRM</name>
<dbReference type="Pfam" id="PF00535">
    <property type="entry name" value="Glycos_transf_2"/>
    <property type="match status" value="1"/>
</dbReference>
<keyword evidence="1 4" id="KW-0328">Glycosyltransferase</keyword>
<keyword evidence="2 4" id="KW-0808">Transferase</keyword>
<dbReference type="PANTHER" id="PTHR22916">
    <property type="entry name" value="GLYCOSYLTRANSFERASE"/>
    <property type="match status" value="1"/>
</dbReference>
<proteinExistence type="predicted"/>
<feature type="domain" description="Glycosyltransferase 2-like" evidence="3">
    <location>
        <begin position="7"/>
        <end position="170"/>
    </location>
</feature>
<evidence type="ECO:0000259" key="3">
    <source>
        <dbReference type="Pfam" id="PF00535"/>
    </source>
</evidence>
<dbReference type="Proteomes" id="UP000823877">
    <property type="component" value="Unassembled WGS sequence"/>
</dbReference>
<dbReference type="PANTHER" id="PTHR22916:SF51">
    <property type="entry name" value="GLYCOSYLTRANSFERASE EPSH-RELATED"/>
    <property type="match status" value="1"/>
</dbReference>